<geneLocation type="mitochondrion" evidence="1"/>
<evidence type="ECO:0000313" key="1">
    <source>
        <dbReference type="EMBL" id="KUM50702.1"/>
    </source>
</evidence>
<reference evidence="1" key="1">
    <citation type="journal article" date="2015" name="Genome Biol. Evol.">
        <title>Organellar Genomes of White Spruce (Picea glauca): Assembly and Annotation.</title>
        <authorList>
            <person name="Jackman S.D."/>
            <person name="Warren R.L."/>
            <person name="Gibb E.A."/>
            <person name="Vandervalk B.P."/>
            <person name="Mohamadi H."/>
            <person name="Chu J."/>
            <person name="Raymond A."/>
            <person name="Pleasance S."/>
            <person name="Coope R."/>
            <person name="Wildung M.R."/>
            <person name="Ritland C.E."/>
            <person name="Bousquet J."/>
            <person name="Jones S.J."/>
            <person name="Bohlmann J."/>
            <person name="Birol I."/>
        </authorList>
    </citation>
    <scope>NUCLEOTIDE SEQUENCE [LARGE SCALE GENOMIC DNA]</scope>
    <source>
        <tissue evidence="1">Flushing bud</tissue>
    </source>
</reference>
<gene>
    <name evidence="1" type="ORF">ABT39_MTgene546</name>
</gene>
<organism evidence="1">
    <name type="scientific">Picea glauca</name>
    <name type="common">White spruce</name>
    <name type="synonym">Pinus glauca</name>
    <dbReference type="NCBI Taxonomy" id="3330"/>
    <lineage>
        <taxon>Eukaryota</taxon>
        <taxon>Viridiplantae</taxon>
        <taxon>Streptophyta</taxon>
        <taxon>Embryophyta</taxon>
        <taxon>Tracheophyta</taxon>
        <taxon>Spermatophyta</taxon>
        <taxon>Pinopsida</taxon>
        <taxon>Pinidae</taxon>
        <taxon>Conifers I</taxon>
        <taxon>Pinales</taxon>
        <taxon>Pinaceae</taxon>
        <taxon>Picea</taxon>
    </lineage>
</organism>
<dbReference type="EMBL" id="LKAM01000001">
    <property type="protein sequence ID" value="KUM50702.1"/>
    <property type="molecule type" value="Genomic_DNA"/>
</dbReference>
<dbReference type="AlphaFoldDB" id="A0A101M4E7"/>
<keyword evidence="1" id="KW-0496">Mitochondrion</keyword>
<comment type="caution">
    <text evidence="1">The sequence shown here is derived from an EMBL/GenBank/DDBJ whole genome shotgun (WGS) entry which is preliminary data.</text>
</comment>
<protein>
    <submittedName>
        <fullName evidence="1">Uncharacterized protein</fullName>
    </submittedName>
</protein>
<proteinExistence type="predicted"/>
<sequence length="73" mass="8952">MIESRSYTRDYLRPTIYIYCLLLSLRCLELRFVDLVVSPLIDLYFRFLSFLPLSYPSLSRRSSMHRYYIRNMN</sequence>
<accession>A0A101M4E7</accession>
<name>A0A101M4E7_PICGL</name>